<dbReference type="InterPro" id="IPR013022">
    <property type="entry name" value="Xyl_isomerase-like_TIM-brl"/>
</dbReference>
<feature type="domain" description="Xylose isomerase-like TIM barrel" evidence="1">
    <location>
        <begin position="29"/>
        <end position="322"/>
    </location>
</feature>
<keyword evidence="2" id="KW-0255">Endonuclease</keyword>
<evidence type="ECO:0000259" key="1">
    <source>
        <dbReference type="Pfam" id="PF01261"/>
    </source>
</evidence>
<protein>
    <submittedName>
        <fullName evidence="2">Putative AP endonuclease, family 2</fullName>
    </submittedName>
</protein>
<dbReference type="EMBL" id="ML213504">
    <property type="protein sequence ID" value="TFK55959.1"/>
    <property type="molecule type" value="Genomic_DNA"/>
</dbReference>
<sequence length="333" mass="36645">MPIIVNNPIAIATCSLGLHPSHTLRLKIQSAANAGFGGIELFYSDLQEHARAHGKSLVHAASEVQELCNSVGLDIVTFGPFMNFEGCPSPPENRLKEAQEWIDIARALGTGIIRVPSAIDDRAVEDEEVIVAELRMLCALGAEGGATISFAYESLSYGVHAALWEDSLRLANLVDRSNFGLCLDTYHVCARVWGTPQTRSGRLPGGNAALRASMERFAKECPMDKVFIVQLGDAEKMDPPILPGHPAYQEGRDVAATWGAYGRLFPLEHDRGAYLPMMDILKVWLIQKGWHGWVSLEVFHREMKEESMGPDILARRGIESWKKLRKLLASSAS</sequence>
<dbReference type="PANTHER" id="PTHR12110">
    <property type="entry name" value="HYDROXYPYRUVATE ISOMERASE"/>
    <property type="match status" value="1"/>
</dbReference>
<dbReference type="AlphaFoldDB" id="A0A5C3NDJ8"/>
<dbReference type="InterPro" id="IPR050312">
    <property type="entry name" value="IolE/XylAMocC-like"/>
</dbReference>
<organism evidence="2 3">
    <name type="scientific">Heliocybe sulcata</name>
    <dbReference type="NCBI Taxonomy" id="5364"/>
    <lineage>
        <taxon>Eukaryota</taxon>
        <taxon>Fungi</taxon>
        <taxon>Dikarya</taxon>
        <taxon>Basidiomycota</taxon>
        <taxon>Agaricomycotina</taxon>
        <taxon>Agaricomycetes</taxon>
        <taxon>Gloeophyllales</taxon>
        <taxon>Gloeophyllaceae</taxon>
        <taxon>Heliocybe</taxon>
    </lineage>
</organism>
<dbReference type="OrthoDB" id="5360893at2759"/>
<dbReference type="STRING" id="5364.A0A5C3NDJ8"/>
<accession>A0A5C3NDJ8</accession>
<dbReference type="InterPro" id="IPR036237">
    <property type="entry name" value="Xyl_isomerase-like_sf"/>
</dbReference>
<dbReference type="Proteomes" id="UP000305948">
    <property type="component" value="Unassembled WGS sequence"/>
</dbReference>
<dbReference type="SUPFAM" id="SSF51658">
    <property type="entry name" value="Xylose isomerase-like"/>
    <property type="match status" value="1"/>
</dbReference>
<keyword evidence="2" id="KW-0540">Nuclease</keyword>
<dbReference type="GO" id="GO:0004519">
    <property type="term" value="F:endonuclease activity"/>
    <property type="evidence" value="ECO:0007669"/>
    <property type="project" value="UniProtKB-KW"/>
</dbReference>
<keyword evidence="3" id="KW-1185">Reference proteome</keyword>
<evidence type="ECO:0000313" key="3">
    <source>
        <dbReference type="Proteomes" id="UP000305948"/>
    </source>
</evidence>
<name>A0A5C3NDJ8_9AGAM</name>
<gene>
    <name evidence="2" type="ORF">OE88DRAFT_1622340</name>
</gene>
<keyword evidence="2" id="KW-0378">Hydrolase</keyword>
<dbReference type="Gene3D" id="3.20.20.150">
    <property type="entry name" value="Divalent-metal-dependent TIM barrel enzymes"/>
    <property type="match status" value="1"/>
</dbReference>
<evidence type="ECO:0000313" key="2">
    <source>
        <dbReference type="EMBL" id="TFK55959.1"/>
    </source>
</evidence>
<reference evidence="2 3" key="1">
    <citation type="journal article" date="2019" name="Nat. Ecol. Evol.">
        <title>Megaphylogeny resolves global patterns of mushroom evolution.</title>
        <authorList>
            <person name="Varga T."/>
            <person name="Krizsan K."/>
            <person name="Foldi C."/>
            <person name="Dima B."/>
            <person name="Sanchez-Garcia M."/>
            <person name="Sanchez-Ramirez S."/>
            <person name="Szollosi G.J."/>
            <person name="Szarkandi J.G."/>
            <person name="Papp V."/>
            <person name="Albert L."/>
            <person name="Andreopoulos W."/>
            <person name="Angelini C."/>
            <person name="Antonin V."/>
            <person name="Barry K.W."/>
            <person name="Bougher N.L."/>
            <person name="Buchanan P."/>
            <person name="Buyck B."/>
            <person name="Bense V."/>
            <person name="Catcheside P."/>
            <person name="Chovatia M."/>
            <person name="Cooper J."/>
            <person name="Damon W."/>
            <person name="Desjardin D."/>
            <person name="Finy P."/>
            <person name="Geml J."/>
            <person name="Haridas S."/>
            <person name="Hughes K."/>
            <person name="Justo A."/>
            <person name="Karasinski D."/>
            <person name="Kautmanova I."/>
            <person name="Kiss B."/>
            <person name="Kocsube S."/>
            <person name="Kotiranta H."/>
            <person name="LaButti K.M."/>
            <person name="Lechner B.E."/>
            <person name="Liimatainen K."/>
            <person name="Lipzen A."/>
            <person name="Lukacs Z."/>
            <person name="Mihaltcheva S."/>
            <person name="Morgado L.N."/>
            <person name="Niskanen T."/>
            <person name="Noordeloos M.E."/>
            <person name="Ohm R.A."/>
            <person name="Ortiz-Santana B."/>
            <person name="Ovrebo C."/>
            <person name="Racz N."/>
            <person name="Riley R."/>
            <person name="Savchenko A."/>
            <person name="Shiryaev A."/>
            <person name="Soop K."/>
            <person name="Spirin V."/>
            <person name="Szebenyi C."/>
            <person name="Tomsovsky M."/>
            <person name="Tulloss R.E."/>
            <person name="Uehling J."/>
            <person name="Grigoriev I.V."/>
            <person name="Vagvolgyi C."/>
            <person name="Papp T."/>
            <person name="Martin F.M."/>
            <person name="Miettinen O."/>
            <person name="Hibbett D.S."/>
            <person name="Nagy L.G."/>
        </authorList>
    </citation>
    <scope>NUCLEOTIDE SEQUENCE [LARGE SCALE GENOMIC DNA]</scope>
    <source>
        <strain evidence="2 3">OMC1185</strain>
    </source>
</reference>
<dbReference type="Pfam" id="PF01261">
    <property type="entry name" value="AP_endonuc_2"/>
    <property type="match status" value="1"/>
</dbReference>
<dbReference type="PANTHER" id="PTHR12110:SF38">
    <property type="entry name" value="DIOXYGENASE, PUTATIVE (AFU_ORTHOLOGUE AFUA_6G00240)-RELATED"/>
    <property type="match status" value="1"/>
</dbReference>
<proteinExistence type="predicted"/>